<organism evidence="2 3">
    <name type="scientific">Halalkalicoccus tibetensis</name>
    <dbReference type="NCBI Taxonomy" id="175632"/>
    <lineage>
        <taxon>Archaea</taxon>
        <taxon>Methanobacteriati</taxon>
        <taxon>Methanobacteriota</taxon>
        <taxon>Stenosarchaea group</taxon>
        <taxon>Halobacteria</taxon>
        <taxon>Halobacteriales</taxon>
        <taxon>Halococcaceae</taxon>
        <taxon>Halalkalicoccus</taxon>
    </lineage>
</organism>
<evidence type="ECO:0000256" key="1">
    <source>
        <dbReference type="SAM" id="MobiDB-lite"/>
    </source>
</evidence>
<accession>A0ABD5V335</accession>
<evidence type="ECO:0000313" key="3">
    <source>
        <dbReference type="Proteomes" id="UP001596312"/>
    </source>
</evidence>
<dbReference type="EMBL" id="JBHSXQ010000003">
    <property type="protein sequence ID" value="MFC6905937.1"/>
    <property type="molecule type" value="Genomic_DNA"/>
</dbReference>
<keyword evidence="3" id="KW-1185">Reference proteome</keyword>
<feature type="compositionally biased region" description="Basic and acidic residues" evidence="1">
    <location>
        <begin position="1"/>
        <end position="13"/>
    </location>
</feature>
<comment type="caution">
    <text evidence="2">The sequence shown here is derived from an EMBL/GenBank/DDBJ whole genome shotgun (WGS) entry which is preliminary data.</text>
</comment>
<name>A0ABD5V335_9EURY</name>
<proteinExistence type="predicted"/>
<dbReference type="RefSeq" id="WP_340604467.1">
    <property type="nucleotide sequence ID" value="NZ_JBBMXV010000003.1"/>
</dbReference>
<protein>
    <submittedName>
        <fullName evidence="2">Uncharacterized protein</fullName>
    </submittedName>
</protein>
<sequence>MRSNEAIRERIGELESAYDEQDPPASPLEDEQEAVLLRAIEELEWVLEEREEPPLY</sequence>
<gene>
    <name evidence="2" type="ORF">ACFQGH_12115</name>
</gene>
<feature type="region of interest" description="Disordered" evidence="1">
    <location>
        <begin position="1"/>
        <end position="30"/>
    </location>
</feature>
<feature type="compositionally biased region" description="Acidic residues" evidence="1">
    <location>
        <begin position="16"/>
        <end position="30"/>
    </location>
</feature>
<reference evidence="2 3" key="1">
    <citation type="journal article" date="2019" name="Int. J. Syst. Evol. Microbiol.">
        <title>The Global Catalogue of Microorganisms (GCM) 10K type strain sequencing project: providing services to taxonomists for standard genome sequencing and annotation.</title>
        <authorList>
            <consortium name="The Broad Institute Genomics Platform"/>
            <consortium name="The Broad Institute Genome Sequencing Center for Infectious Disease"/>
            <person name="Wu L."/>
            <person name="Ma J."/>
        </authorList>
    </citation>
    <scope>NUCLEOTIDE SEQUENCE [LARGE SCALE GENOMIC DNA]</scope>
    <source>
        <strain evidence="2 3">CGMCC 1.3240</strain>
    </source>
</reference>
<dbReference type="AlphaFoldDB" id="A0ABD5V335"/>
<dbReference type="Proteomes" id="UP001596312">
    <property type="component" value="Unassembled WGS sequence"/>
</dbReference>
<evidence type="ECO:0000313" key="2">
    <source>
        <dbReference type="EMBL" id="MFC6905937.1"/>
    </source>
</evidence>